<comment type="caution">
    <text evidence="4">The sequence shown here is derived from an EMBL/GenBank/DDBJ whole genome shotgun (WGS) entry which is preliminary data.</text>
</comment>
<accession>A0A9D9HXP2</accession>
<keyword evidence="2" id="KW-0560">Oxidoreductase</keyword>
<dbReference type="PANTHER" id="PTHR10204:SF34">
    <property type="entry name" value="NAD(P)H DEHYDROGENASE [QUINONE] 1 ISOFORM 1"/>
    <property type="match status" value="1"/>
</dbReference>
<evidence type="ECO:0000313" key="4">
    <source>
        <dbReference type="EMBL" id="MBO8462359.1"/>
    </source>
</evidence>
<dbReference type="EMBL" id="JADIML010000014">
    <property type="protein sequence ID" value="MBO8462359.1"/>
    <property type="molecule type" value="Genomic_DNA"/>
</dbReference>
<dbReference type="InterPro" id="IPR003680">
    <property type="entry name" value="Flavodoxin_fold"/>
</dbReference>
<reference evidence="4" key="2">
    <citation type="journal article" date="2021" name="PeerJ">
        <title>Extensive microbial diversity within the chicken gut microbiome revealed by metagenomics and culture.</title>
        <authorList>
            <person name="Gilroy R."/>
            <person name="Ravi A."/>
            <person name="Getino M."/>
            <person name="Pursley I."/>
            <person name="Horton D.L."/>
            <person name="Alikhan N.F."/>
            <person name="Baker D."/>
            <person name="Gharbi K."/>
            <person name="Hall N."/>
            <person name="Watson M."/>
            <person name="Adriaenssens E.M."/>
            <person name="Foster-Nyarko E."/>
            <person name="Jarju S."/>
            <person name="Secka A."/>
            <person name="Antonio M."/>
            <person name="Oren A."/>
            <person name="Chaudhuri R.R."/>
            <person name="La Ragione R."/>
            <person name="Hildebrand F."/>
            <person name="Pallen M.J."/>
        </authorList>
    </citation>
    <scope>NUCLEOTIDE SEQUENCE</scope>
    <source>
        <strain evidence="4">E3-2379</strain>
    </source>
</reference>
<evidence type="ECO:0000259" key="3">
    <source>
        <dbReference type="Pfam" id="PF02525"/>
    </source>
</evidence>
<dbReference type="InterPro" id="IPR051545">
    <property type="entry name" value="NAD(P)H_dehydrogenase_qn"/>
</dbReference>
<protein>
    <submittedName>
        <fullName evidence="4">NAD(P)H-dependent oxidoreductase</fullName>
    </submittedName>
</protein>
<dbReference type="GO" id="GO:0003955">
    <property type="term" value="F:NAD(P)H dehydrogenase (quinone) activity"/>
    <property type="evidence" value="ECO:0007669"/>
    <property type="project" value="TreeGrafter"/>
</dbReference>
<name>A0A9D9HXP2_9FIRM</name>
<evidence type="ECO:0000256" key="1">
    <source>
        <dbReference type="ARBA" id="ARBA00006252"/>
    </source>
</evidence>
<dbReference type="Proteomes" id="UP000823618">
    <property type="component" value="Unassembled WGS sequence"/>
</dbReference>
<comment type="similarity">
    <text evidence="1">Belongs to the NAD(P)H dehydrogenase (quinone) family.</text>
</comment>
<dbReference type="AlphaFoldDB" id="A0A9D9HXP2"/>
<dbReference type="SUPFAM" id="SSF52218">
    <property type="entry name" value="Flavoproteins"/>
    <property type="match status" value="1"/>
</dbReference>
<dbReference type="InterPro" id="IPR029039">
    <property type="entry name" value="Flavoprotein-like_sf"/>
</dbReference>
<dbReference type="Gene3D" id="3.40.50.360">
    <property type="match status" value="1"/>
</dbReference>
<dbReference type="PANTHER" id="PTHR10204">
    <property type="entry name" value="NAD P H OXIDOREDUCTASE-RELATED"/>
    <property type="match status" value="1"/>
</dbReference>
<feature type="domain" description="Flavodoxin-like fold" evidence="3">
    <location>
        <begin position="1"/>
        <end position="186"/>
    </location>
</feature>
<evidence type="ECO:0000313" key="5">
    <source>
        <dbReference type="Proteomes" id="UP000823618"/>
    </source>
</evidence>
<gene>
    <name evidence="4" type="ORF">IAC13_00330</name>
</gene>
<proteinExistence type="inferred from homology"/>
<dbReference type="Pfam" id="PF02525">
    <property type="entry name" value="Flavodoxin_2"/>
    <property type="match status" value="1"/>
</dbReference>
<evidence type="ECO:0000256" key="2">
    <source>
        <dbReference type="ARBA" id="ARBA00023002"/>
    </source>
</evidence>
<dbReference type="GO" id="GO:0005829">
    <property type="term" value="C:cytosol"/>
    <property type="evidence" value="ECO:0007669"/>
    <property type="project" value="TreeGrafter"/>
</dbReference>
<sequence>MKTVVVYYHPYNKSFCHAILDQVINSSLKAGHEIDIIHLNVENFWPVMTSEDLQGFVKHQMVDPQSIEYAKRVKKADHLIMIFPIWWELMPAMIKGFIDKIIFPGTCYEYTQSGLGMRSLMPNVKVTIFSTMNTPKFIYQLIYGNALKNALAKGTFKKSGVQKVKWVSFHMVKGSSDKKRKDWLKKVERLVTKG</sequence>
<organism evidence="4 5">
    <name type="scientific">Candidatus Scybalomonas excrementavium</name>
    <dbReference type="NCBI Taxonomy" id="2840943"/>
    <lineage>
        <taxon>Bacteria</taxon>
        <taxon>Bacillati</taxon>
        <taxon>Bacillota</taxon>
        <taxon>Clostridia</taxon>
        <taxon>Lachnospirales</taxon>
        <taxon>Lachnospiraceae</taxon>
        <taxon>Lachnospiraceae incertae sedis</taxon>
        <taxon>Candidatus Scybalomonas</taxon>
    </lineage>
</organism>
<reference evidence="4" key="1">
    <citation type="submission" date="2020-10" db="EMBL/GenBank/DDBJ databases">
        <authorList>
            <person name="Gilroy R."/>
        </authorList>
    </citation>
    <scope>NUCLEOTIDE SEQUENCE</scope>
    <source>
        <strain evidence="4">E3-2379</strain>
    </source>
</reference>